<evidence type="ECO:0000256" key="1">
    <source>
        <dbReference type="ARBA" id="ARBA00008324"/>
    </source>
</evidence>
<protein>
    <recommendedName>
        <fullName evidence="3">Thioesterase domain-containing protein</fullName>
    </recommendedName>
</protein>
<reference evidence="4" key="1">
    <citation type="submission" date="2020-01" db="EMBL/GenBank/DDBJ databases">
        <authorList>
            <consortium name="DOE Joint Genome Institute"/>
            <person name="Haridas S."/>
            <person name="Albert R."/>
            <person name="Binder M."/>
            <person name="Bloem J."/>
            <person name="Labutti K."/>
            <person name="Salamov A."/>
            <person name="Andreopoulos B."/>
            <person name="Baker S.E."/>
            <person name="Barry K."/>
            <person name="Bills G."/>
            <person name="Bluhm B.H."/>
            <person name="Cannon C."/>
            <person name="Castanera R."/>
            <person name="Culley D.E."/>
            <person name="Daum C."/>
            <person name="Ezra D."/>
            <person name="Gonzalez J.B."/>
            <person name="Henrissat B."/>
            <person name="Kuo A."/>
            <person name="Liang C."/>
            <person name="Lipzen A."/>
            <person name="Lutzoni F."/>
            <person name="Magnuson J."/>
            <person name="Mondo S."/>
            <person name="Nolan M."/>
            <person name="Ohm R."/>
            <person name="Pangilinan J."/>
            <person name="Park H.-J."/>
            <person name="Ramirez L."/>
            <person name="Alfaro M."/>
            <person name="Sun H."/>
            <person name="Tritt A."/>
            <person name="Yoshinaga Y."/>
            <person name="Zwiers L.-H."/>
            <person name="Turgeon B.G."/>
            <person name="Goodwin S.B."/>
            <person name="Spatafora J.W."/>
            <person name="Crous P.W."/>
            <person name="Grigoriev I.V."/>
        </authorList>
    </citation>
    <scope>NUCLEOTIDE SEQUENCE</scope>
    <source>
        <strain evidence="4">IPT5</strain>
    </source>
</reference>
<dbReference type="InterPro" id="IPR003736">
    <property type="entry name" value="PAAI_dom"/>
</dbReference>
<dbReference type="InterPro" id="IPR006683">
    <property type="entry name" value="Thioestr_dom"/>
</dbReference>
<proteinExistence type="inferred from homology"/>
<dbReference type="SUPFAM" id="SSF54637">
    <property type="entry name" value="Thioesterase/thiol ester dehydrase-isomerase"/>
    <property type="match status" value="1"/>
</dbReference>
<evidence type="ECO:0000313" key="4">
    <source>
        <dbReference type="EMBL" id="KAF2850268.1"/>
    </source>
</evidence>
<dbReference type="Proteomes" id="UP000799423">
    <property type="component" value="Unassembled WGS sequence"/>
</dbReference>
<dbReference type="EMBL" id="MU006307">
    <property type="protein sequence ID" value="KAF2850268.1"/>
    <property type="molecule type" value="Genomic_DNA"/>
</dbReference>
<organism evidence="4 5">
    <name type="scientific">Plenodomus tracheiphilus IPT5</name>
    <dbReference type="NCBI Taxonomy" id="1408161"/>
    <lineage>
        <taxon>Eukaryota</taxon>
        <taxon>Fungi</taxon>
        <taxon>Dikarya</taxon>
        <taxon>Ascomycota</taxon>
        <taxon>Pezizomycotina</taxon>
        <taxon>Dothideomycetes</taxon>
        <taxon>Pleosporomycetidae</taxon>
        <taxon>Pleosporales</taxon>
        <taxon>Pleosporineae</taxon>
        <taxon>Leptosphaeriaceae</taxon>
        <taxon>Plenodomus</taxon>
    </lineage>
</organism>
<dbReference type="InterPro" id="IPR039298">
    <property type="entry name" value="ACOT13"/>
</dbReference>
<evidence type="ECO:0000313" key="5">
    <source>
        <dbReference type="Proteomes" id="UP000799423"/>
    </source>
</evidence>
<accession>A0A6A7B7K3</accession>
<sequence>MGASQDNKRAEEKILRWSELSRSESYDYHDSLPSKIMNLEEVTIAPTGEASAVFSFVVPKALCNSGGNLHGGAVALIFDITTSITIAAMSREGFWDGGNVSRTLNCTFLRPAAKGSKVFVETQVVHLGKQMGQITGVMRLDSKDGKVAYTCEHGKVNIGGSRL</sequence>
<dbReference type="GO" id="GO:0047617">
    <property type="term" value="F:fatty acyl-CoA hydrolase activity"/>
    <property type="evidence" value="ECO:0007669"/>
    <property type="project" value="InterPro"/>
</dbReference>
<keyword evidence="5" id="KW-1185">Reference proteome</keyword>
<evidence type="ECO:0000259" key="3">
    <source>
        <dbReference type="Pfam" id="PF03061"/>
    </source>
</evidence>
<dbReference type="Pfam" id="PF03061">
    <property type="entry name" value="4HBT"/>
    <property type="match status" value="1"/>
</dbReference>
<dbReference type="PANTHER" id="PTHR21660:SF1">
    <property type="entry name" value="ACYL-COENZYME A THIOESTERASE 13"/>
    <property type="match status" value="1"/>
</dbReference>
<dbReference type="NCBIfam" id="TIGR00369">
    <property type="entry name" value="unchar_dom_1"/>
    <property type="match status" value="1"/>
</dbReference>
<dbReference type="OrthoDB" id="2831072at2759"/>
<dbReference type="AlphaFoldDB" id="A0A6A7B7K3"/>
<dbReference type="CDD" id="cd03443">
    <property type="entry name" value="PaaI_thioesterase"/>
    <property type="match status" value="1"/>
</dbReference>
<feature type="domain" description="Thioesterase" evidence="3">
    <location>
        <begin position="66"/>
        <end position="137"/>
    </location>
</feature>
<dbReference type="Gene3D" id="3.10.129.10">
    <property type="entry name" value="Hotdog Thioesterase"/>
    <property type="match status" value="1"/>
</dbReference>
<gene>
    <name evidence="4" type="ORF">T440DRAFT_468608</name>
</gene>
<comment type="similarity">
    <text evidence="1">Belongs to the thioesterase PaaI family.</text>
</comment>
<keyword evidence="2" id="KW-0378">Hydrolase</keyword>
<dbReference type="PANTHER" id="PTHR21660">
    <property type="entry name" value="THIOESTERASE SUPERFAMILY MEMBER-RELATED"/>
    <property type="match status" value="1"/>
</dbReference>
<evidence type="ECO:0000256" key="2">
    <source>
        <dbReference type="ARBA" id="ARBA00022801"/>
    </source>
</evidence>
<name>A0A6A7B7K3_9PLEO</name>
<dbReference type="InterPro" id="IPR029069">
    <property type="entry name" value="HotDog_dom_sf"/>
</dbReference>